<dbReference type="Proteomes" id="UP001383192">
    <property type="component" value="Unassembled WGS sequence"/>
</dbReference>
<name>A0AAW0CFC1_9AGAR</name>
<proteinExistence type="predicted"/>
<organism evidence="1 2">
    <name type="scientific">Paramarasmius palmivorus</name>
    <dbReference type="NCBI Taxonomy" id="297713"/>
    <lineage>
        <taxon>Eukaryota</taxon>
        <taxon>Fungi</taxon>
        <taxon>Dikarya</taxon>
        <taxon>Basidiomycota</taxon>
        <taxon>Agaricomycotina</taxon>
        <taxon>Agaricomycetes</taxon>
        <taxon>Agaricomycetidae</taxon>
        <taxon>Agaricales</taxon>
        <taxon>Marasmiineae</taxon>
        <taxon>Marasmiaceae</taxon>
        <taxon>Paramarasmius</taxon>
    </lineage>
</organism>
<reference evidence="1 2" key="1">
    <citation type="submission" date="2024-01" db="EMBL/GenBank/DDBJ databases">
        <title>A draft genome for a cacao thread blight-causing isolate of Paramarasmius palmivorus.</title>
        <authorList>
            <person name="Baruah I.K."/>
            <person name="Bukari Y."/>
            <person name="Amoako-Attah I."/>
            <person name="Meinhardt L.W."/>
            <person name="Bailey B.A."/>
            <person name="Cohen S.P."/>
        </authorList>
    </citation>
    <scope>NUCLEOTIDE SEQUENCE [LARGE SCALE GENOMIC DNA]</scope>
    <source>
        <strain evidence="1 2">GH-12</strain>
    </source>
</reference>
<evidence type="ECO:0000313" key="2">
    <source>
        <dbReference type="Proteomes" id="UP001383192"/>
    </source>
</evidence>
<accession>A0AAW0CFC1</accession>
<protein>
    <submittedName>
        <fullName evidence="1">Uncharacterized protein</fullName>
    </submittedName>
</protein>
<evidence type="ECO:0000313" key="1">
    <source>
        <dbReference type="EMBL" id="KAK7037671.1"/>
    </source>
</evidence>
<comment type="caution">
    <text evidence="1">The sequence shown here is derived from an EMBL/GenBank/DDBJ whole genome shotgun (WGS) entry which is preliminary data.</text>
</comment>
<sequence length="424" mass="48089">MSSQPTLIVQHQEALDDLRSVLQVYDAADASSPRSQSFRAQVDGMIGERFAITKRTSKQRSRTSRAPNTIVENRPSQIVQAKEDRARERAQEIVQQASQEPQMEAKDYLSFLLQTASTHEEREHVAFVRLLAGYSSAGDWQTVIESIVNTEEPNTYLRWMEGIRSVDNDRIRLMALHKVNARQSLFEMKTRLIVLIQNLVSLSTEAACQALYQHIALVLGSLEFACDWAQYTKQDQGKKKKTQFYWALFAKEQELDPEGTLSVQDLENIATRTHPKEYQTWYNRNSQLVTGRNRLLELYDSYGVGVLMDPFWNPLNITNNARSKSFAALIAALATIVEPLNLSAKQESCLEVTSIVINTLDPRLGTRFLQFHDRHHTLLCSDSCDVSVFEPEVVDDDEVANIRRIPTPDIPGRGAEEDLASAMN</sequence>
<dbReference type="AlphaFoldDB" id="A0AAW0CFC1"/>
<gene>
    <name evidence="1" type="ORF">VNI00_010895</name>
</gene>
<keyword evidence="2" id="KW-1185">Reference proteome</keyword>
<dbReference type="EMBL" id="JAYKXP010000045">
    <property type="protein sequence ID" value="KAK7037671.1"/>
    <property type="molecule type" value="Genomic_DNA"/>
</dbReference>